<dbReference type="InterPro" id="IPR002744">
    <property type="entry name" value="MIP18-like"/>
</dbReference>
<dbReference type="Proteomes" id="UP000464787">
    <property type="component" value="Chromosome"/>
</dbReference>
<organism evidence="2 3">
    <name type="scientific">Xylophilus rhododendri</name>
    <dbReference type="NCBI Taxonomy" id="2697032"/>
    <lineage>
        <taxon>Bacteria</taxon>
        <taxon>Pseudomonadati</taxon>
        <taxon>Pseudomonadota</taxon>
        <taxon>Betaproteobacteria</taxon>
        <taxon>Burkholderiales</taxon>
        <taxon>Xylophilus</taxon>
    </lineage>
</organism>
<dbReference type="Pfam" id="PF01883">
    <property type="entry name" value="FeS_assembly_P"/>
    <property type="match status" value="1"/>
</dbReference>
<dbReference type="AlphaFoldDB" id="A0A857J1Q2"/>
<evidence type="ECO:0000259" key="1">
    <source>
        <dbReference type="Pfam" id="PF01883"/>
    </source>
</evidence>
<keyword evidence="3" id="KW-1185">Reference proteome</keyword>
<gene>
    <name evidence="2" type="ORF">GT347_05710</name>
</gene>
<evidence type="ECO:0000313" key="2">
    <source>
        <dbReference type="EMBL" id="QHI97527.1"/>
    </source>
</evidence>
<proteinExistence type="predicted"/>
<dbReference type="SUPFAM" id="SSF117916">
    <property type="entry name" value="Fe-S cluster assembly (FSCA) domain-like"/>
    <property type="match status" value="1"/>
</dbReference>
<name>A0A857J1Q2_9BURK</name>
<dbReference type="KEGG" id="xyk:GT347_05710"/>
<protein>
    <submittedName>
        <fullName evidence="2">DUF59 domain-containing protein</fullName>
    </submittedName>
</protein>
<dbReference type="RefSeq" id="WP_160551045.1">
    <property type="nucleotide sequence ID" value="NZ_CP047650.1"/>
</dbReference>
<dbReference type="Gene3D" id="3.30.300.130">
    <property type="entry name" value="Fe-S cluster assembly (FSCA)"/>
    <property type="match status" value="1"/>
</dbReference>
<feature type="domain" description="MIP18 family-like" evidence="1">
    <location>
        <begin position="12"/>
        <end position="85"/>
    </location>
</feature>
<sequence length="249" mass="26904">MDTGRLRQERIAQVRACLATVVDPELDEPVTELDFITDITLTAPGQVRIGFRLPTYWCAANFAFLMADDMRLAVSSLAWVEGVRVLLQDHMYADTINAGVARGEGFEAAFGEAAEGGLQALRRTFERKAFQRRQAALLAWLLEAGHTAQALVAMRREALAGLPLAEAGERLRARYLQRRDVAGGGALAFVDTEGGAIAAAALARHLTDTQRVDINAEFNGALCRGLLAARYPPGAGAAVPIRIVRQPAH</sequence>
<accession>A0A857J1Q2</accession>
<dbReference type="InterPro" id="IPR034904">
    <property type="entry name" value="FSCA_dom_sf"/>
</dbReference>
<evidence type="ECO:0000313" key="3">
    <source>
        <dbReference type="Proteomes" id="UP000464787"/>
    </source>
</evidence>
<reference evidence="2 3" key="1">
    <citation type="submission" date="2020-01" db="EMBL/GenBank/DDBJ databases">
        <title>Genome sequencing of strain KACC 21265.</title>
        <authorList>
            <person name="Heo J."/>
            <person name="Kim S.-J."/>
            <person name="Kim J.-S."/>
            <person name="Hong S.-B."/>
            <person name="Kwon S.-W."/>
        </authorList>
    </citation>
    <scope>NUCLEOTIDE SEQUENCE [LARGE SCALE GENOMIC DNA]</scope>
    <source>
        <strain evidence="2 3">KACC 21265</strain>
    </source>
</reference>
<dbReference type="EMBL" id="CP047650">
    <property type="protein sequence ID" value="QHI97527.1"/>
    <property type="molecule type" value="Genomic_DNA"/>
</dbReference>